<dbReference type="UniPathway" id="UPA00074">
    <property type="reaction ID" value="UER00126"/>
</dbReference>
<proteinExistence type="inferred from homology"/>
<feature type="site" description="Raises pKa of active site His" evidence="6">
    <location>
        <position position="145"/>
    </location>
</feature>
<dbReference type="EMBL" id="JYBP01000003">
    <property type="protein sequence ID" value="KJE25915.1"/>
    <property type="molecule type" value="Genomic_DNA"/>
</dbReference>
<dbReference type="PATRIC" id="fig|1462.6.peg.3204"/>
<name>A0A0D8BP50_GEOKU</name>
<dbReference type="AlphaFoldDB" id="A0A0D8BP50"/>
<reference evidence="8 9" key="1">
    <citation type="submission" date="2015-01" db="EMBL/GenBank/DDBJ databases">
        <authorList>
            <person name="Filippidou S."/>
            <person name="Jeanneret N."/>
            <person name="Russel-Delif L."/>
            <person name="Junier T."/>
            <person name="Wunderlin T."/>
            <person name="Molina V."/>
            <person name="Johnson S.L."/>
            <person name="Davenport K.W."/>
            <person name="Chain P.S."/>
            <person name="Dorador C."/>
            <person name="Junier P."/>
        </authorList>
    </citation>
    <scope>NUCLEOTIDE SEQUENCE [LARGE SCALE GENOMIC DNA]</scope>
    <source>
        <strain evidence="8 9">Et7/4</strain>
    </source>
</reference>
<dbReference type="InterPro" id="IPR002376">
    <property type="entry name" value="Formyl_transf_N"/>
</dbReference>
<organism evidence="8 9">
    <name type="scientific">Geobacillus kaustophilus</name>
    <dbReference type="NCBI Taxonomy" id="1462"/>
    <lineage>
        <taxon>Bacteria</taxon>
        <taxon>Bacillati</taxon>
        <taxon>Bacillota</taxon>
        <taxon>Bacilli</taxon>
        <taxon>Bacillales</taxon>
        <taxon>Anoxybacillaceae</taxon>
        <taxon>Geobacillus</taxon>
        <taxon>Geobacillus thermoleovorans group</taxon>
    </lineage>
</organism>
<feature type="active site" description="Proton donor" evidence="6">
    <location>
        <position position="109"/>
    </location>
</feature>
<dbReference type="CDD" id="cd08645">
    <property type="entry name" value="FMT_core_GART"/>
    <property type="match status" value="1"/>
</dbReference>
<feature type="binding site" evidence="6">
    <location>
        <begin position="90"/>
        <end position="93"/>
    </location>
    <ligand>
        <name>(6R)-10-formyltetrahydrofolate</name>
        <dbReference type="ChEBI" id="CHEBI:195366"/>
    </ligand>
</feature>
<feature type="binding site" evidence="6">
    <location>
        <position position="107"/>
    </location>
    <ligand>
        <name>(6R)-10-formyltetrahydrofolate</name>
        <dbReference type="ChEBI" id="CHEBI:195366"/>
    </ligand>
</feature>
<evidence type="ECO:0000256" key="6">
    <source>
        <dbReference type="HAMAP-Rule" id="MF_01930"/>
    </source>
</evidence>
<gene>
    <name evidence="6 8" type="primary">purN</name>
    <name evidence="8" type="ORF">LG52_2907</name>
</gene>
<dbReference type="GO" id="GO:0005829">
    <property type="term" value="C:cytosol"/>
    <property type="evidence" value="ECO:0007669"/>
    <property type="project" value="TreeGrafter"/>
</dbReference>
<dbReference type="Gene3D" id="3.40.50.170">
    <property type="entry name" value="Formyl transferase, N-terminal domain"/>
    <property type="match status" value="1"/>
</dbReference>
<evidence type="ECO:0000256" key="2">
    <source>
        <dbReference type="ARBA" id="ARBA00022679"/>
    </source>
</evidence>
<comment type="caution">
    <text evidence="8">The sequence shown here is derived from an EMBL/GenBank/DDBJ whole genome shotgun (WGS) entry which is preliminary data.</text>
</comment>
<dbReference type="HAMAP" id="MF_01930">
    <property type="entry name" value="PurN"/>
    <property type="match status" value="1"/>
</dbReference>
<keyword evidence="3 6" id="KW-0658">Purine biosynthesis</keyword>
<dbReference type="Proteomes" id="UP000032522">
    <property type="component" value="Unassembled WGS sequence"/>
</dbReference>
<dbReference type="SUPFAM" id="SSF53328">
    <property type="entry name" value="Formyltransferase"/>
    <property type="match status" value="1"/>
</dbReference>
<evidence type="ECO:0000256" key="5">
    <source>
        <dbReference type="ARBA" id="ARBA00047664"/>
    </source>
</evidence>
<sequence length="210" mass="23260">MKRLAVFASGSGTNFQAIVDAAKRGDLPAEIALLVCDRPEAKVIERAARENVPTFVFSPKDYPSKAAFEGEILRELKERRIDWIALAGYMRLIGPTLLSAYEGKIVNIHPSLLPAFPGKDAIGQAYRAGVRETGVTVHYVDEGMDTGPVIAQRAVPVVPGEPIEALEERIHQVEHELYPVVLRMLLTETEQQEERIENDGSETSIDQRVQ</sequence>
<accession>A0A0D8BP50</accession>
<dbReference type="GO" id="GO:0006189">
    <property type="term" value="P:'de novo' IMP biosynthetic process"/>
    <property type="evidence" value="ECO:0007669"/>
    <property type="project" value="UniProtKB-UniRule"/>
</dbReference>
<dbReference type="RefSeq" id="WP_044732445.1">
    <property type="nucleotide sequence ID" value="NZ_JYBP01000003.1"/>
</dbReference>
<comment type="function">
    <text evidence="6">Catalyzes the transfer of a formyl group from 10-formyltetrahydrofolate to 5-phospho-ribosyl-glycinamide (GAR), producing 5-phospho-ribosyl-N-formylglycinamide (FGAR) and tetrahydrofolate.</text>
</comment>
<evidence type="ECO:0000256" key="3">
    <source>
        <dbReference type="ARBA" id="ARBA00022755"/>
    </source>
</evidence>
<evidence type="ECO:0000313" key="8">
    <source>
        <dbReference type="EMBL" id="KJE25915.1"/>
    </source>
</evidence>
<dbReference type="PROSITE" id="PS00373">
    <property type="entry name" value="GART"/>
    <property type="match status" value="1"/>
</dbReference>
<evidence type="ECO:0000256" key="1">
    <source>
        <dbReference type="ARBA" id="ARBA00005054"/>
    </source>
</evidence>
<comment type="similarity">
    <text evidence="4 6">Belongs to the GART family.</text>
</comment>
<feature type="domain" description="Formyl transferase N-terminal" evidence="7">
    <location>
        <begin position="2"/>
        <end position="182"/>
    </location>
</feature>
<dbReference type="InterPro" id="IPR001555">
    <property type="entry name" value="GART_AS"/>
</dbReference>
<dbReference type="NCBIfam" id="TIGR00639">
    <property type="entry name" value="PurN"/>
    <property type="match status" value="1"/>
</dbReference>
<protein>
    <recommendedName>
        <fullName evidence="6">Phosphoribosylglycinamide formyltransferase</fullName>
        <ecNumber evidence="6">2.1.2.2</ecNumber>
    </recommendedName>
    <alternativeName>
        <fullName evidence="6">5'-phosphoribosylglycinamide transformylase</fullName>
    </alternativeName>
    <alternativeName>
        <fullName evidence="6">GAR transformylase</fullName>
        <shortName evidence="6">GART</shortName>
    </alternativeName>
</protein>
<dbReference type="PANTHER" id="PTHR43369">
    <property type="entry name" value="PHOSPHORIBOSYLGLYCINAMIDE FORMYLTRANSFERASE"/>
    <property type="match status" value="1"/>
</dbReference>
<keyword evidence="2 6" id="KW-0808">Transferase</keyword>
<evidence type="ECO:0000259" key="7">
    <source>
        <dbReference type="Pfam" id="PF00551"/>
    </source>
</evidence>
<evidence type="ECO:0000313" key="9">
    <source>
        <dbReference type="Proteomes" id="UP000032522"/>
    </source>
</evidence>
<feature type="binding site" evidence="6">
    <location>
        <begin position="12"/>
        <end position="14"/>
    </location>
    <ligand>
        <name>N(1)-(5-phospho-beta-D-ribosyl)glycinamide</name>
        <dbReference type="ChEBI" id="CHEBI:143788"/>
    </ligand>
</feature>
<dbReference type="OrthoDB" id="9806170at2"/>
<comment type="pathway">
    <text evidence="1 6">Purine metabolism; IMP biosynthesis via de novo pathway; N(2)-formyl-N(1)-(5-phospho-D-ribosyl)glycinamide from N(1)-(5-phospho-D-ribosyl)glycinamide (10-formyl THF route): step 1/1.</text>
</comment>
<comment type="catalytic activity">
    <reaction evidence="5 6">
        <text>N(1)-(5-phospho-beta-D-ribosyl)glycinamide + (6R)-10-formyltetrahydrofolate = N(2)-formyl-N(1)-(5-phospho-beta-D-ribosyl)glycinamide + (6S)-5,6,7,8-tetrahydrofolate + H(+)</text>
        <dbReference type="Rhea" id="RHEA:15053"/>
        <dbReference type="ChEBI" id="CHEBI:15378"/>
        <dbReference type="ChEBI" id="CHEBI:57453"/>
        <dbReference type="ChEBI" id="CHEBI:143788"/>
        <dbReference type="ChEBI" id="CHEBI:147286"/>
        <dbReference type="ChEBI" id="CHEBI:195366"/>
        <dbReference type="EC" id="2.1.2.2"/>
    </reaction>
</comment>
<dbReference type="InterPro" id="IPR004607">
    <property type="entry name" value="GART"/>
</dbReference>
<dbReference type="GO" id="GO:0004644">
    <property type="term" value="F:phosphoribosylglycinamide formyltransferase activity"/>
    <property type="evidence" value="ECO:0007669"/>
    <property type="project" value="UniProtKB-UniRule"/>
</dbReference>
<dbReference type="Pfam" id="PF00551">
    <property type="entry name" value="Formyl_trans_N"/>
    <property type="match status" value="1"/>
</dbReference>
<evidence type="ECO:0000256" key="4">
    <source>
        <dbReference type="ARBA" id="ARBA00038440"/>
    </source>
</evidence>
<dbReference type="FunFam" id="3.40.50.170:FF:000007">
    <property type="entry name" value="Phosphoribosylglycinamide formyltransferase"/>
    <property type="match status" value="1"/>
</dbReference>
<dbReference type="InterPro" id="IPR036477">
    <property type="entry name" value="Formyl_transf_N_sf"/>
</dbReference>
<feature type="binding site" evidence="6">
    <location>
        <position position="65"/>
    </location>
    <ligand>
        <name>(6R)-10-formyltetrahydrofolate</name>
        <dbReference type="ChEBI" id="CHEBI:195366"/>
    </ligand>
</feature>
<dbReference type="EC" id="2.1.2.2" evidence="6"/>
<dbReference type="PANTHER" id="PTHR43369:SF2">
    <property type="entry name" value="PHOSPHORIBOSYLGLYCINAMIDE FORMYLTRANSFERASE"/>
    <property type="match status" value="1"/>
</dbReference>